<protein>
    <submittedName>
        <fullName evidence="2 4">Uncharacterized protein</fullName>
    </submittedName>
</protein>
<accession>A0A0N4UT74</accession>
<feature type="region of interest" description="Disordered" evidence="1">
    <location>
        <begin position="45"/>
        <end position="96"/>
    </location>
</feature>
<dbReference type="WBParaSite" id="EVEC_0000043301-mRNA-1">
    <property type="protein sequence ID" value="EVEC_0000043301-mRNA-1"/>
    <property type="gene ID" value="EVEC_0000043301"/>
</dbReference>
<organism evidence="4">
    <name type="scientific">Enterobius vermicularis</name>
    <name type="common">Human pinworm</name>
    <dbReference type="NCBI Taxonomy" id="51028"/>
    <lineage>
        <taxon>Eukaryota</taxon>
        <taxon>Metazoa</taxon>
        <taxon>Ecdysozoa</taxon>
        <taxon>Nematoda</taxon>
        <taxon>Chromadorea</taxon>
        <taxon>Rhabditida</taxon>
        <taxon>Spirurina</taxon>
        <taxon>Oxyuridomorpha</taxon>
        <taxon>Oxyuroidea</taxon>
        <taxon>Oxyuridae</taxon>
        <taxon>Enterobius</taxon>
    </lineage>
</organism>
<dbReference type="Proteomes" id="UP000274131">
    <property type="component" value="Unassembled WGS sequence"/>
</dbReference>
<proteinExistence type="predicted"/>
<dbReference type="EMBL" id="UXUI01000268">
    <property type="protein sequence ID" value="VDD85146.1"/>
    <property type="molecule type" value="Genomic_DNA"/>
</dbReference>
<dbReference type="AlphaFoldDB" id="A0A0N4UT74"/>
<name>A0A0N4UT74_ENTVE</name>
<gene>
    <name evidence="2" type="ORF">EVEC_LOCUS289</name>
</gene>
<evidence type="ECO:0000313" key="2">
    <source>
        <dbReference type="EMBL" id="VDD85146.1"/>
    </source>
</evidence>
<reference evidence="2 3" key="2">
    <citation type="submission" date="2018-10" db="EMBL/GenBank/DDBJ databases">
        <authorList>
            <consortium name="Pathogen Informatics"/>
        </authorList>
    </citation>
    <scope>NUCLEOTIDE SEQUENCE [LARGE SCALE GENOMIC DNA]</scope>
</reference>
<evidence type="ECO:0000256" key="1">
    <source>
        <dbReference type="SAM" id="MobiDB-lite"/>
    </source>
</evidence>
<sequence length="96" mass="11663">MATFKQHFSDDQTHQYMQLNFLRKQKFQRSLLYKVLGCRLDEKRFQMNKENKTPQELPQQLLRRPPAMNSSIPQLPEDEDVNWSSEKFDRFSTMHE</sequence>
<reference evidence="4" key="1">
    <citation type="submission" date="2017-02" db="UniProtKB">
        <authorList>
            <consortium name="WormBaseParasite"/>
        </authorList>
    </citation>
    <scope>IDENTIFICATION</scope>
</reference>
<evidence type="ECO:0000313" key="4">
    <source>
        <dbReference type="WBParaSite" id="EVEC_0000043301-mRNA-1"/>
    </source>
</evidence>
<keyword evidence="3" id="KW-1185">Reference proteome</keyword>
<feature type="compositionally biased region" description="Basic and acidic residues" evidence="1">
    <location>
        <begin position="86"/>
        <end position="96"/>
    </location>
</feature>
<evidence type="ECO:0000313" key="3">
    <source>
        <dbReference type="Proteomes" id="UP000274131"/>
    </source>
</evidence>